<evidence type="ECO:0000313" key="10">
    <source>
        <dbReference type="Proteomes" id="UP000231655"/>
    </source>
</evidence>
<dbReference type="Pfam" id="PF13396">
    <property type="entry name" value="PLDc_N"/>
    <property type="match status" value="1"/>
</dbReference>
<evidence type="ECO:0000313" key="11">
    <source>
        <dbReference type="Proteomes" id="UP000231702"/>
    </source>
</evidence>
<accession>A0A285IHW2</accession>
<feature type="domain" description="Cardiolipin synthase N-terminal" evidence="7">
    <location>
        <begin position="12"/>
        <end position="54"/>
    </location>
</feature>
<organism evidence="9 10">
    <name type="scientific">Pseudooceanicola antarcticus</name>
    <dbReference type="NCBI Taxonomy" id="1247613"/>
    <lineage>
        <taxon>Bacteria</taxon>
        <taxon>Pseudomonadati</taxon>
        <taxon>Pseudomonadota</taxon>
        <taxon>Alphaproteobacteria</taxon>
        <taxon>Rhodobacterales</taxon>
        <taxon>Paracoccaceae</taxon>
        <taxon>Pseudooceanicola</taxon>
    </lineage>
</organism>
<comment type="subcellular location">
    <subcellularLocation>
        <location evidence="1">Cell membrane</location>
        <topology evidence="1">Multi-pass membrane protein</topology>
    </subcellularLocation>
</comment>
<evidence type="ECO:0000256" key="2">
    <source>
        <dbReference type="ARBA" id="ARBA00022475"/>
    </source>
</evidence>
<evidence type="ECO:0000256" key="4">
    <source>
        <dbReference type="ARBA" id="ARBA00022989"/>
    </source>
</evidence>
<dbReference type="Proteomes" id="UP000231702">
    <property type="component" value="Unassembled WGS sequence"/>
</dbReference>
<keyword evidence="11" id="KW-1185">Reference proteome</keyword>
<reference evidence="8 11" key="2">
    <citation type="journal article" date="2018" name="Int. J. Syst. Evol. Microbiol.">
        <title>Pseudooceanicola lipolyticus sp. nov., a marine alphaproteobacterium, reclassification of Oceanicola flagellatus as Pseudooceanicola flagellatus comb. nov. and emended description of the genus Pseudooceanicola.</title>
        <authorList>
            <person name="Huang M.-M."/>
            <person name="Guo L.-L."/>
            <person name="Wu Y.-H."/>
            <person name="Lai Q.-L."/>
            <person name="Shao Z.-Z."/>
            <person name="Wang C.-S."/>
            <person name="Wu M."/>
            <person name="Xu X.-W."/>
        </authorList>
    </citation>
    <scope>NUCLEOTIDE SEQUENCE [LARGE SCALE GENOMIC DNA]</scope>
    <source>
        <strain evidence="8 11">Ar-45</strain>
    </source>
</reference>
<evidence type="ECO:0000256" key="3">
    <source>
        <dbReference type="ARBA" id="ARBA00022692"/>
    </source>
</evidence>
<dbReference type="AlphaFoldDB" id="A0A285IHW2"/>
<dbReference type="EMBL" id="OBEA01000002">
    <property type="protein sequence ID" value="SNY47377.1"/>
    <property type="molecule type" value="Genomic_DNA"/>
</dbReference>
<evidence type="ECO:0000313" key="9">
    <source>
        <dbReference type="EMBL" id="SNY47377.1"/>
    </source>
</evidence>
<reference evidence="9 10" key="1">
    <citation type="submission" date="2017-09" db="EMBL/GenBank/DDBJ databases">
        <authorList>
            <person name="Ehlers B."/>
            <person name="Leendertz F.H."/>
        </authorList>
    </citation>
    <scope>NUCLEOTIDE SEQUENCE [LARGE SCALE GENOMIC DNA]</scope>
    <source>
        <strain evidence="9 10">CGMCC 1.12662</strain>
    </source>
</reference>
<evidence type="ECO:0000259" key="7">
    <source>
        <dbReference type="Pfam" id="PF13396"/>
    </source>
</evidence>
<evidence type="ECO:0000256" key="1">
    <source>
        <dbReference type="ARBA" id="ARBA00004651"/>
    </source>
</evidence>
<dbReference type="Proteomes" id="UP000231655">
    <property type="component" value="Unassembled WGS sequence"/>
</dbReference>
<evidence type="ECO:0000256" key="5">
    <source>
        <dbReference type="ARBA" id="ARBA00023136"/>
    </source>
</evidence>
<name>A0A285IHW2_9RHOB</name>
<dbReference type="GO" id="GO:0005886">
    <property type="term" value="C:plasma membrane"/>
    <property type="evidence" value="ECO:0007669"/>
    <property type="project" value="UniProtKB-SubCell"/>
</dbReference>
<proteinExistence type="predicted"/>
<keyword evidence="2" id="KW-1003">Cell membrane</keyword>
<evidence type="ECO:0000256" key="6">
    <source>
        <dbReference type="SAM" id="Phobius"/>
    </source>
</evidence>
<feature type="transmembrane region" description="Helical" evidence="6">
    <location>
        <begin position="33"/>
        <end position="52"/>
    </location>
</feature>
<keyword evidence="4 6" id="KW-1133">Transmembrane helix</keyword>
<dbReference type="RefSeq" id="WP_097144928.1">
    <property type="nucleotide sequence ID" value="NZ_OBEA01000002.1"/>
</dbReference>
<dbReference type="OrthoDB" id="8455471at2"/>
<dbReference type="EMBL" id="PGTD01000016">
    <property type="protein sequence ID" value="PJE28982.1"/>
    <property type="molecule type" value="Genomic_DNA"/>
</dbReference>
<keyword evidence="5 6" id="KW-0472">Membrane</keyword>
<dbReference type="InterPro" id="IPR027379">
    <property type="entry name" value="CLS_N"/>
</dbReference>
<evidence type="ECO:0000313" key="8">
    <source>
        <dbReference type="EMBL" id="PJE28982.1"/>
    </source>
</evidence>
<gene>
    <name evidence="8" type="ORF">CVM39_11045</name>
    <name evidence="9" type="ORF">SAMN06297129_1158</name>
</gene>
<protein>
    <submittedName>
        <fullName evidence="9">Phospholipase_D-nuclease N-terminal</fullName>
    </submittedName>
</protein>
<sequence>MEYGLLGLIVLIADIYAIYQVLTSASSTGAKILWTLLILILPVLGFVIWLLAGPRGGRAMRV</sequence>
<keyword evidence="3 6" id="KW-0812">Transmembrane</keyword>